<evidence type="ECO:0000313" key="1">
    <source>
        <dbReference type="EMBL" id="AXI01640.1"/>
    </source>
</evidence>
<dbReference type="InterPro" id="IPR012658">
    <property type="entry name" value="YheV"/>
</dbReference>
<dbReference type="AlphaFoldDB" id="A0A345P2Y1"/>
<dbReference type="Pfam" id="PF09526">
    <property type="entry name" value="DUF2387"/>
    <property type="match status" value="1"/>
</dbReference>
<protein>
    <submittedName>
        <fullName evidence="1">Metal-binding protein</fullName>
    </submittedName>
</protein>
<dbReference type="RefSeq" id="WP_114897750.1">
    <property type="nucleotide sequence ID" value="NZ_CP031222.1"/>
</dbReference>
<dbReference type="NCBIfam" id="TIGR02443">
    <property type="entry name" value="YheV family putative zinc ribbon protein"/>
    <property type="match status" value="1"/>
</dbReference>
<dbReference type="OrthoDB" id="5881059at2"/>
<keyword evidence="2" id="KW-1185">Reference proteome</keyword>
<evidence type="ECO:0000313" key="2">
    <source>
        <dbReference type="Proteomes" id="UP000253940"/>
    </source>
</evidence>
<name>A0A345P2Y1_9GAMM</name>
<organism evidence="1 2">
    <name type="scientific">Aquirhabdus parva</name>
    <dbReference type="NCBI Taxonomy" id="2283318"/>
    <lineage>
        <taxon>Bacteria</taxon>
        <taxon>Pseudomonadati</taxon>
        <taxon>Pseudomonadota</taxon>
        <taxon>Gammaproteobacteria</taxon>
        <taxon>Moraxellales</taxon>
        <taxon>Moraxellaceae</taxon>
        <taxon>Aquirhabdus</taxon>
    </lineage>
</organism>
<sequence>MSTDGRIKKRFIAGARCSACQAQDKVMIFIAPDDEWIECVECGHTERRPKTVVSKGFFDAVHKDNSESEQVNVVQLRSIR</sequence>
<gene>
    <name evidence="1" type="ORF">HYN46_01250</name>
</gene>
<dbReference type="KEGG" id="mbah:HYN46_01250"/>
<dbReference type="EMBL" id="CP031222">
    <property type="protein sequence ID" value="AXI01640.1"/>
    <property type="molecule type" value="Genomic_DNA"/>
</dbReference>
<accession>A0A345P2Y1</accession>
<reference evidence="1 2" key="1">
    <citation type="submission" date="2018-07" db="EMBL/GenBank/DDBJ databases">
        <title>Genome sequencing of Moraxellaceae gen. HYN0046.</title>
        <authorList>
            <person name="Kim M."/>
            <person name="Yi H."/>
        </authorList>
    </citation>
    <scope>NUCLEOTIDE SEQUENCE [LARGE SCALE GENOMIC DNA]</scope>
    <source>
        <strain evidence="1 2">HYN0046</strain>
    </source>
</reference>
<proteinExistence type="predicted"/>
<dbReference type="Proteomes" id="UP000253940">
    <property type="component" value="Chromosome"/>
</dbReference>